<evidence type="ECO:0000313" key="12">
    <source>
        <dbReference type="EMBL" id="GBG32350.1"/>
    </source>
</evidence>
<keyword evidence="4 7" id="KW-0347">Helicase</keyword>
<feature type="domain" description="Helicase ATP-binding" evidence="9">
    <location>
        <begin position="121"/>
        <end position="321"/>
    </location>
</feature>
<dbReference type="InterPro" id="IPR027417">
    <property type="entry name" value="P-loop_NTPase"/>
</dbReference>
<sequence length="538" mass="58879">MAEENASAGASAAVEAPAAPAATQEPELKSASWADEVEEGGDGVDALSASAAKLDLDVKGAPDLQSGALIVREAGCAVDEPKTQPVTSFSALNIDDDLKKAIANVKGWSTMSKIQQIGLPLVLQDPPRNLIGQAQAGTGKTGTFVISMLARITAEKKPSTPQAIILAVTQELCTQIAQEVNALGSVKGIKARRVMSARTKTAPIAEGSAAAPWKLEDGEDFDEQVVVGTPGMVKNYLKNASGRKKRKPMIDASECRVLILDEADKMVQLPPHGFGQDVQEIRDAILKKRKDKPCQILLFSATFTENVRQIARQFVGGHDNDESKYHEITLRKKDVTLDKVVNFFVYIGDENDRNEEEMYQKKFEAITDIWANLSQLSEGQSVIFCNRKDRVQRLADYLRGENFQVGQIHGDMDKRERDVVLAEFKRGERKALVSTDVTSRGIDNPNVTLVINVDLPINREREADPENFVHRIGRSGRWTKKGASVSLVARSPAFKDLGLMKDIERSLFANADVNRPLIPVDDISHIEEKIISALESSA</sequence>
<dbReference type="GO" id="GO:0016787">
    <property type="term" value="F:hydrolase activity"/>
    <property type="evidence" value="ECO:0007669"/>
    <property type="project" value="UniProtKB-KW"/>
</dbReference>
<dbReference type="InterPro" id="IPR011545">
    <property type="entry name" value="DEAD/DEAH_box_helicase_dom"/>
</dbReference>
<evidence type="ECO:0000256" key="5">
    <source>
        <dbReference type="ARBA" id="ARBA00022840"/>
    </source>
</evidence>
<evidence type="ECO:0000259" key="9">
    <source>
        <dbReference type="PROSITE" id="PS51192"/>
    </source>
</evidence>
<dbReference type="PROSITE" id="PS51194">
    <property type="entry name" value="HELICASE_CTER"/>
    <property type="match status" value="1"/>
</dbReference>
<feature type="short sequence motif" description="Q motif" evidence="6">
    <location>
        <begin position="87"/>
        <end position="116"/>
    </location>
</feature>
<dbReference type="Proteomes" id="UP000241890">
    <property type="component" value="Unassembled WGS sequence"/>
</dbReference>
<dbReference type="SUPFAM" id="SSF52540">
    <property type="entry name" value="P-loop containing nucleoside triphosphate hydrolases"/>
    <property type="match status" value="1"/>
</dbReference>
<dbReference type="AlphaFoldDB" id="A0A2R5GN88"/>
<evidence type="ECO:0000313" key="13">
    <source>
        <dbReference type="Proteomes" id="UP000241890"/>
    </source>
</evidence>
<feature type="region of interest" description="Disordered" evidence="8">
    <location>
        <begin position="1"/>
        <end position="42"/>
    </location>
</feature>
<dbReference type="SMART" id="SM00487">
    <property type="entry name" value="DEXDc"/>
    <property type="match status" value="1"/>
</dbReference>
<dbReference type="InterPro" id="IPR000629">
    <property type="entry name" value="RNA-helicase_DEAD-box_CS"/>
</dbReference>
<evidence type="ECO:0000256" key="1">
    <source>
        <dbReference type="ARBA" id="ARBA00012552"/>
    </source>
</evidence>
<dbReference type="InterPro" id="IPR014014">
    <property type="entry name" value="RNA_helicase_DEAD_Q_motif"/>
</dbReference>
<dbReference type="Gene3D" id="3.40.50.300">
    <property type="entry name" value="P-loop containing nucleotide triphosphate hydrolases"/>
    <property type="match status" value="2"/>
</dbReference>
<dbReference type="EMBL" id="BEYU01000121">
    <property type="protein sequence ID" value="GBG32350.1"/>
    <property type="molecule type" value="Genomic_DNA"/>
</dbReference>
<dbReference type="PROSITE" id="PS51192">
    <property type="entry name" value="HELICASE_ATP_BIND_1"/>
    <property type="match status" value="1"/>
</dbReference>
<evidence type="ECO:0000259" key="11">
    <source>
        <dbReference type="PROSITE" id="PS51195"/>
    </source>
</evidence>
<dbReference type="Pfam" id="PF00271">
    <property type="entry name" value="Helicase_C"/>
    <property type="match status" value="1"/>
</dbReference>
<dbReference type="GO" id="GO:0005524">
    <property type="term" value="F:ATP binding"/>
    <property type="evidence" value="ECO:0007669"/>
    <property type="project" value="UniProtKB-KW"/>
</dbReference>
<dbReference type="OrthoDB" id="10265785at2759"/>
<reference evidence="12 13" key="1">
    <citation type="submission" date="2017-12" db="EMBL/GenBank/DDBJ databases">
        <title>Sequencing, de novo assembly and annotation of complete genome of a new Thraustochytrid species, strain FCC1311.</title>
        <authorList>
            <person name="Sedici K."/>
            <person name="Godart F."/>
            <person name="Aiese Cigliano R."/>
            <person name="Sanseverino W."/>
            <person name="Barakat M."/>
            <person name="Ortet P."/>
            <person name="Marechal E."/>
            <person name="Cagnac O."/>
            <person name="Amato A."/>
        </authorList>
    </citation>
    <scope>NUCLEOTIDE SEQUENCE [LARGE SCALE GENOMIC DNA]</scope>
</reference>
<dbReference type="InterPro" id="IPR014001">
    <property type="entry name" value="Helicase_ATP-bd"/>
</dbReference>
<dbReference type="CDD" id="cd18787">
    <property type="entry name" value="SF2_C_DEAD"/>
    <property type="match status" value="1"/>
</dbReference>
<evidence type="ECO:0000256" key="4">
    <source>
        <dbReference type="ARBA" id="ARBA00022806"/>
    </source>
</evidence>
<feature type="domain" description="DEAD-box RNA helicase Q" evidence="11">
    <location>
        <begin position="87"/>
        <end position="116"/>
    </location>
</feature>
<keyword evidence="2 7" id="KW-0547">Nucleotide-binding</keyword>
<dbReference type="PROSITE" id="PS00039">
    <property type="entry name" value="DEAD_ATP_HELICASE"/>
    <property type="match status" value="1"/>
</dbReference>
<evidence type="ECO:0000259" key="10">
    <source>
        <dbReference type="PROSITE" id="PS51194"/>
    </source>
</evidence>
<feature type="compositionally biased region" description="Low complexity" evidence="8">
    <location>
        <begin position="1"/>
        <end position="25"/>
    </location>
</feature>
<dbReference type="SMART" id="SM00490">
    <property type="entry name" value="HELICc"/>
    <property type="match status" value="1"/>
</dbReference>
<evidence type="ECO:0000256" key="8">
    <source>
        <dbReference type="SAM" id="MobiDB-lite"/>
    </source>
</evidence>
<comment type="caution">
    <text evidence="12">The sequence shown here is derived from an EMBL/GenBank/DDBJ whole genome shotgun (WGS) entry which is preliminary data.</text>
</comment>
<accession>A0A2R5GN88</accession>
<organism evidence="12 13">
    <name type="scientific">Hondaea fermentalgiana</name>
    <dbReference type="NCBI Taxonomy" id="2315210"/>
    <lineage>
        <taxon>Eukaryota</taxon>
        <taxon>Sar</taxon>
        <taxon>Stramenopiles</taxon>
        <taxon>Bigyra</taxon>
        <taxon>Labyrinthulomycetes</taxon>
        <taxon>Thraustochytrida</taxon>
        <taxon>Thraustochytriidae</taxon>
        <taxon>Hondaea</taxon>
    </lineage>
</organism>
<name>A0A2R5GN88_9STRA</name>
<keyword evidence="3 7" id="KW-0378">Hydrolase</keyword>
<evidence type="ECO:0000256" key="2">
    <source>
        <dbReference type="ARBA" id="ARBA00022741"/>
    </source>
</evidence>
<gene>
    <name evidence="12" type="ORF">FCC1311_085752</name>
</gene>
<protein>
    <recommendedName>
        <fullName evidence="1">RNA helicase</fullName>
        <ecNumber evidence="1">3.6.4.13</ecNumber>
    </recommendedName>
</protein>
<dbReference type="GO" id="GO:0003676">
    <property type="term" value="F:nucleic acid binding"/>
    <property type="evidence" value="ECO:0007669"/>
    <property type="project" value="InterPro"/>
</dbReference>
<evidence type="ECO:0000256" key="6">
    <source>
        <dbReference type="PROSITE-ProRule" id="PRU00552"/>
    </source>
</evidence>
<dbReference type="PROSITE" id="PS51195">
    <property type="entry name" value="Q_MOTIF"/>
    <property type="match status" value="1"/>
</dbReference>
<keyword evidence="13" id="KW-1185">Reference proteome</keyword>
<comment type="similarity">
    <text evidence="7">Belongs to the DEAD box helicase family.</text>
</comment>
<proteinExistence type="inferred from homology"/>
<evidence type="ECO:0000256" key="3">
    <source>
        <dbReference type="ARBA" id="ARBA00022801"/>
    </source>
</evidence>
<feature type="domain" description="Helicase C-terminal" evidence="10">
    <location>
        <begin position="368"/>
        <end position="524"/>
    </location>
</feature>
<dbReference type="InParanoid" id="A0A2R5GN88"/>
<dbReference type="GO" id="GO:0003724">
    <property type="term" value="F:RNA helicase activity"/>
    <property type="evidence" value="ECO:0007669"/>
    <property type="project" value="UniProtKB-EC"/>
</dbReference>
<dbReference type="Pfam" id="PF00270">
    <property type="entry name" value="DEAD"/>
    <property type="match status" value="1"/>
</dbReference>
<keyword evidence="5 7" id="KW-0067">ATP-binding</keyword>
<dbReference type="PANTHER" id="PTHR47958">
    <property type="entry name" value="ATP-DEPENDENT RNA HELICASE DBP3"/>
    <property type="match status" value="1"/>
</dbReference>
<evidence type="ECO:0000256" key="7">
    <source>
        <dbReference type="RuleBase" id="RU000492"/>
    </source>
</evidence>
<dbReference type="InterPro" id="IPR001650">
    <property type="entry name" value="Helicase_C-like"/>
</dbReference>
<dbReference type="EC" id="3.6.4.13" evidence="1"/>